<evidence type="ECO:0000313" key="8">
    <source>
        <dbReference type="EMBL" id="MDI9241747.1"/>
    </source>
</evidence>
<feature type="domain" description="PRC-barrel" evidence="7">
    <location>
        <begin position="94"/>
        <end position="167"/>
    </location>
</feature>
<dbReference type="InterPro" id="IPR011961">
    <property type="entry name" value="RimM"/>
</dbReference>
<comment type="subunit">
    <text evidence="5">Binds ribosomal protein uS19.</text>
</comment>
<dbReference type="InterPro" id="IPR027275">
    <property type="entry name" value="PRC-brl_dom"/>
</dbReference>
<name>A0AAP4BA99_9FIRM</name>
<dbReference type="GO" id="GO:0042274">
    <property type="term" value="P:ribosomal small subunit biogenesis"/>
    <property type="evidence" value="ECO:0007669"/>
    <property type="project" value="UniProtKB-UniRule"/>
</dbReference>
<dbReference type="SUPFAM" id="SSF50346">
    <property type="entry name" value="PRC-barrel domain"/>
    <property type="match status" value="1"/>
</dbReference>
<comment type="subcellular location">
    <subcellularLocation>
        <location evidence="5">Cytoplasm</location>
    </subcellularLocation>
</comment>
<dbReference type="Gene3D" id="2.40.30.60">
    <property type="entry name" value="RimM"/>
    <property type="match status" value="1"/>
</dbReference>
<protein>
    <recommendedName>
        <fullName evidence="5">Ribosome maturation factor RimM</fullName>
    </recommendedName>
</protein>
<dbReference type="InterPro" id="IPR002676">
    <property type="entry name" value="RimM_N"/>
</dbReference>
<dbReference type="GO" id="GO:0005737">
    <property type="term" value="C:cytoplasm"/>
    <property type="evidence" value="ECO:0007669"/>
    <property type="project" value="UniProtKB-SubCell"/>
</dbReference>
<gene>
    <name evidence="5 8" type="primary">rimM</name>
    <name evidence="8" type="ORF">QJ036_04535</name>
</gene>
<organism evidence="8 9">
    <name type="scientific">Fusibacillus kribbianus</name>
    <dbReference type="NCBI Taxonomy" id="3044208"/>
    <lineage>
        <taxon>Bacteria</taxon>
        <taxon>Bacillati</taxon>
        <taxon>Bacillota</taxon>
        <taxon>Clostridia</taxon>
        <taxon>Lachnospirales</taxon>
        <taxon>Lachnospiraceae</taxon>
        <taxon>Fusibacillus</taxon>
    </lineage>
</organism>
<proteinExistence type="inferred from homology"/>
<dbReference type="GO" id="GO:0005840">
    <property type="term" value="C:ribosome"/>
    <property type="evidence" value="ECO:0007669"/>
    <property type="project" value="InterPro"/>
</dbReference>
<evidence type="ECO:0000256" key="5">
    <source>
        <dbReference type="HAMAP-Rule" id="MF_00014"/>
    </source>
</evidence>
<dbReference type="Pfam" id="PF05239">
    <property type="entry name" value="PRC"/>
    <property type="match status" value="1"/>
</dbReference>
<dbReference type="InterPro" id="IPR009000">
    <property type="entry name" value="Transl_B-barrel_sf"/>
</dbReference>
<reference evidence="8 9" key="1">
    <citation type="submission" date="2023-05" db="EMBL/GenBank/DDBJ databases">
        <title>[ruminococcus] sp. nov., isolated from a pig farm feces dump.</title>
        <authorList>
            <person name="Chang Y.-H."/>
        </authorList>
    </citation>
    <scope>NUCLEOTIDE SEQUENCE [LARGE SCALE GENOMIC DNA]</scope>
    <source>
        <strain evidence="8 9">YH-rum2234</strain>
    </source>
</reference>
<dbReference type="HAMAP" id="MF_00014">
    <property type="entry name" value="Ribosome_mat_RimM"/>
    <property type="match status" value="1"/>
</dbReference>
<keyword evidence="1 5" id="KW-0963">Cytoplasm</keyword>
<dbReference type="AlphaFoldDB" id="A0AAP4BA99"/>
<dbReference type="InterPro" id="IPR036976">
    <property type="entry name" value="RimM_N_sf"/>
</dbReference>
<keyword evidence="4 5" id="KW-0143">Chaperone</keyword>
<dbReference type="SUPFAM" id="SSF50447">
    <property type="entry name" value="Translation proteins"/>
    <property type="match status" value="1"/>
</dbReference>
<keyword evidence="2 5" id="KW-0690">Ribosome biogenesis</keyword>
<evidence type="ECO:0000256" key="2">
    <source>
        <dbReference type="ARBA" id="ARBA00022517"/>
    </source>
</evidence>
<comment type="domain">
    <text evidence="5">The PRC barrel domain binds ribosomal protein uS19.</text>
</comment>
<dbReference type="NCBIfam" id="TIGR02273">
    <property type="entry name" value="16S_RimM"/>
    <property type="match status" value="1"/>
</dbReference>
<evidence type="ECO:0000256" key="4">
    <source>
        <dbReference type="ARBA" id="ARBA00023186"/>
    </source>
</evidence>
<dbReference type="GO" id="GO:0006364">
    <property type="term" value="P:rRNA processing"/>
    <property type="evidence" value="ECO:0007669"/>
    <property type="project" value="UniProtKB-UniRule"/>
</dbReference>
<accession>A0AAP4BA99</accession>
<dbReference type="PANTHER" id="PTHR33692:SF1">
    <property type="entry name" value="RIBOSOME MATURATION FACTOR RIMM"/>
    <property type="match status" value="1"/>
</dbReference>
<dbReference type="RefSeq" id="WP_283230256.1">
    <property type="nucleotide sequence ID" value="NZ_JASGBQ010000004.1"/>
</dbReference>
<evidence type="ECO:0000256" key="3">
    <source>
        <dbReference type="ARBA" id="ARBA00022552"/>
    </source>
</evidence>
<sequence length="170" mass="18941">MVDKLRVGVISSTHGIRGEVKVFPTTDDPARFKSLKKVILEAKRETLELTVERVKFFKQFVIVKFKGIDDINDVEKYKGAELWVTREDAVPLEEGEYFIADLIGLTVMTDEGEKLGTLKDVLQTGANDVYEVAMSGGKTVLLPVIDECVLDVDLEKGEVLVHVMDGLLDL</sequence>
<comment type="caution">
    <text evidence="8">The sequence shown here is derived from an EMBL/GenBank/DDBJ whole genome shotgun (WGS) entry which is preliminary data.</text>
</comment>
<evidence type="ECO:0000313" key="9">
    <source>
        <dbReference type="Proteomes" id="UP001300383"/>
    </source>
</evidence>
<dbReference type="EMBL" id="JASGBQ010000004">
    <property type="protein sequence ID" value="MDI9241747.1"/>
    <property type="molecule type" value="Genomic_DNA"/>
</dbReference>
<feature type="domain" description="RimM N-terminal" evidence="6">
    <location>
        <begin position="7"/>
        <end position="88"/>
    </location>
</feature>
<evidence type="ECO:0000256" key="1">
    <source>
        <dbReference type="ARBA" id="ARBA00022490"/>
    </source>
</evidence>
<comment type="similarity">
    <text evidence="5">Belongs to the RimM family.</text>
</comment>
<dbReference type="Pfam" id="PF01782">
    <property type="entry name" value="RimM"/>
    <property type="match status" value="1"/>
</dbReference>
<dbReference type="PANTHER" id="PTHR33692">
    <property type="entry name" value="RIBOSOME MATURATION FACTOR RIMM"/>
    <property type="match status" value="1"/>
</dbReference>
<evidence type="ECO:0000259" key="7">
    <source>
        <dbReference type="Pfam" id="PF05239"/>
    </source>
</evidence>
<keyword evidence="9" id="KW-1185">Reference proteome</keyword>
<comment type="function">
    <text evidence="5">An accessory protein needed during the final step in the assembly of 30S ribosomal subunit, possibly for assembly of the head region. Essential for efficient processing of 16S rRNA. May be needed both before and after RbfA during the maturation of 16S rRNA. It has affinity for free ribosomal 30S subunits but not for 70S ribosomes.</text>
</comment>
<dbReference type="Proteomes" id="UP001300383">
    <property type="component" value="Unassembled WGS sequence"/>
</dbReference>
<dbReference type="GO" id="GO:0043022">
    <property type="term" value="F:ribosome binding"/>
    <property type="evidence" value="ECO:0007669"/>
    <property type="project" value="InterPro"/>
</dbReference>
<dbReference type="InterPro" id="IPR011033">
    <property type="entry name" value="PRC_barrel-like_sf"/>
</dbReference>
<evidence type="ECO:0000259" key="6">
    <source>
        <dbReference type="Pfam" id="PF01782"/>
    </source>
</evidence>
<keyword evidence="3 5" id="KW-0698">rRNA processing</keyword>
<dbReference type="Gene3D" id="2.30.30.240">
    <property type="entry name" value="PRC-barrel domain"/>
    <property type="match status" value="1"/>
</dbReference>